<dbReference type="EC" id="3.1.26.5" evidence="6"/>
<dbReference type="RefSeq" id="WP_093331650.1">
    <property type="nucleotide sequence ID" value="NZ_FOAF01000012.1"/>
</dbReference>
<dbReference type="InterPro" id="IPR014721">
    <property type="entry name" value="Ribsml_uS5_D2-typ_fold_subgr"/>
</dbReference>
<reference evidence="8" key="1">
    <citation type="submission" date="2016-10" db="EMBL/GenBank/DDBJ databases">
        <authorList>
            <person name="Varghese N."/>
            <person name="Submissions S."/>
        </authorList>
    </citation>
    <scope>NUCLEOTIDE SEQUENCE [LARGE SCALE GENOMIC DNA]</scope>
    <source>
        <strain evidence="8">DSM 18733</strain>
    </source>
</reference>
<dbReference type="InterPro" id="IPR000100">
    <property type="entry name" value="RNase_P"/>
</dbReference>
<protein>
    <recommendedName>
        <fullName evidence="6">Ribonuclease P protein component</fullName>
        <shortName evidence="6">RNase P protein</shortName>
        <shortName evidence="6">RNaseP protein</shortName>
        <ecNumber evidence="6">3.1.26.5</ecNumber>
    </recommendedName>
    <alternativeName>
        <fullName evidence="6">Protein C5</fullName>
    </alternativeName>
</protein>
<comment type="function">
    <text evidence="6">RNaseP catalyzes the removal of the 5'-leader sequence from pre-tRNA to produce the mature 5'-terminus. It can also cleave other RNA substrates such as 4.5S RNA. The protein component plays an auxiliary but essential role in vivo by binding to the 5'-leader sequence and broadening the substrate specificity of the ribozyme.</text>
</comment>
<dbReference type="EMBL" id="FOAF01000012">
    <property type="protein sequence ID" value="SEM42797.1"/>
    <property type="molecule type" value="Genomic_DNA"/>
</dbReference>
<dbReference type="SUPFAM" id="SSF54211">
    <property type="entry name" value="Ribosomal protein S5 domain 2-like"/>
    <property type="match status" value="1"/>
</dbReference>
<dbReference type="Proteomes" id="UP000199421">
    <property type="component" value="Unassembled WGS sequence"/>
</dbReference>
<evidence type="ECO:0000256" key="1">
    <source>
        <dbReference type="ARBA" id="ARBA00022694"/>
    </source>
</evidence>
<evidence type="ECO:0000256" key="3">
    <source>
        <dbReference type="ARBA" id="ARBA00022759"/>
    </source>
</evidence>
<keyword evidence="4 6" id="KW-0378">Hydrolase</keyword>
<evidence type="ECO:0000256" key="2">
    <source>
        <dbReference type="ARBA" id="ARBA00022722"/>
    </source>
</evidence>
<keyword evidence="2 6" id="KW-0540">Nuclease</keyword>
<dbReference type="STRING" id="407022.SAMN05661044_05173"/>
<proteinExistence type="inferred from homology"/>
<comment type="subunit">
    <text evidence="6">Consists of a catalytic RNA component (M1 or rnpB) and a protein subunit.</text>
</comment>
<dbReference type="HAMAP" id="MF_00227">
    <property type="entry name" value="RNase_P"/>
    <property type="match status" value="1"/>
</dbReference>
<keyword evidence="8" id="KW-1185">Reference proteome</keyword>
<gene>
    <name evidence="6" type="primary">rnpA</name>
    <name evidence="7" type="ORF">SAMN05661044_05173</name>
</gene>
<keyword evidence="5 6" id="KW-0694">RNA-binding</keyword>
<keyword evidence="3 6" id="KW-0255">Endonuclease</keyword>
<organism evidence="7 8">
    <name type="scientific">Olivibacter domesticus</name>
    <name type="common">Pseudosphingobacterium domesticum</name>
    <dbReference type="NCBI Taxonomy" id="407022"/>
    <lineage>
        <taxon>Bacteria</taxon>
        <taxon>Pseudomonadati</taxon>
        <taxon>Bacteroidota</taxon>
        <taxon>Sphingobacteriia</taxon>
        <taxon>Sphingobacteriales</taxon>
        <taxon>Sphingobacteriaceae</taxon>
        <taxon>Olivibacter</taxon>
    </lineage>
</organism>
<evidence type="ECO:0000256" key="4">
    <source>
        <dbReference type="ARBA" id="ARBA00022801"/>
    </source>
</evidence>
<dbReference type="GO" id="GO:0000049">
    <property type="term" value="F:tRNA binding"/>
    <property type="evidence" value="ECO:0007669"/>
    <property type="project" value="UniProtKB-UniRule"/>
</dbReference>
<comment type="catalytic activity">
    <reaction evidence="6">
        <text>Endonucleolytic cleavage of RNA, removing 5'-extranucleotides from tRNA precursor.</text>
        <dbReference type="EC" id="3.1.26.5"/>
    </reaction>
</comment>
<dbReference type="Pfam" id="PF00825">
    <property type="entry name" value="Ribonuclease_P"/>
    <property type="match status" value="1"/>
</dbReference>
<evidence type="ECO:0000256" key="6">
    <source>
        <dbReference type="HAMAP-Rule" id="MF_00227"/>
    </source>
</evidence>
<dbReference type="GO" id="GO:0004526">
    <property type="term" value="F:ribonuclease P activity"/>
    <property type="evidence" value="ECO:0007669"/>
    <property type="project" value="UniProtKB-UniRule"/>
</dbReference>
<dbReference type="InterPro" id="IPR020568">
    <property type="entry name" value="Ribosomal_Su5_D2-typ_SF"/>
</dbReference>
<comment type="similarity">
    <text evidence="6">Belongs to the RnpA family.</text>
</comment>
<evidence type="ECO:0000313" key="8">
    <source>
        <dbReference type="Proteomes" id="UP000199421"/>
    </source>
</evidence>
<dbReference type="OrthoDB" id="1524972at2"/>
<dbReference type="Gene3D" id="3.30.230.10">
    <property type="match status" value="1"/>
</dbReference>
<sequence>MVKYTLKKEERLCNKRLLTGLFQSGSSFILYPYRLTFTKSQDLPSVAQVVFSVSKRRFKKSVDRNLLKRRIREAYRLQKHDALHSFLLTNKTHVLVAIQYIGKVIEPYELMHKRMGDALLKLQHEYSRVYMDTVN</sequence>
<evidence type="ECO:0000256" key="5">
    <source>
        <dbReference type="ARBA" id="ARBA00022884"/>
    </source>
</evidence>
<dbReference type="AlphaFoldDB" id="A0A1H7YBV8"/>
<name>A0A1H7YBV8_OLID1</name>
<evidence type="ECO:0000313" key="7">
    <source>
        <dbReference type="EMBL" id="SEM42797.1"/>
    </source>
</evidence>
<accession>A0A1H7YBV8</accession>
<keyword evidence="1 6" id="KW-0819">tRNA processing</keyword>
<dbReference type="GO" id="GO:0001682">
    <property type="term" value="P:tRNA 5'-leader removal"/>
    <property type="evidence" value="ECO:0007669"/>
    <property type="project" value="UniProtKB-UniRule"/>
</dbReference>